<dbReference type="SMART" id="SM00636">
    <property type="entry name" value="Glyco_18"/>
    <property type="match status" value="1"/>
</dbReference>
<dbReference type="Proteomes" id="UP000322976">
    <property type="component" value="Unassembled WGS sequence"/>
</dbReference>
<proteinExistence type="inferred from homology"/>
<comment type="similarity">
    <text evidence="4">Belongs to the glycosyl hydrolase 18 family.</text>
</comment>
<keyword evidence="1 3" id="KW-0378">Hydrolase</keyword>
<comment type="caution">
    <text evidence="6">The sequence shown here is derived from an EMBL/GenBank/DDBJ whole genome shotgun (WGS) entry which is preliminary data.</text>
</comment>
<evidence type="ECO:0000259" key="5">
    <source>
        <dbReference type="PROSITE" id="PS51910"/>
    </source>
</evidence>
<dbReference type="InterPro" id="IPR001579">
    <property type="entry name" value="Glyco_hydro_18_chit_AS"/>
</dbReference>
<dbReference type="EMBL" id="VTPS01000012">
    <property type="protein sequence ID" value="TZE81629.1"/>
    <property type="molecule type" value="Genomic_DNA"/>
</dbReference>
<dbReference type="GO" id="GO:0005975">
    <property type="term" value="P:carbohydrate metabolic process"/>
    <property type="evidence" value="ECO:0007669"/>
    <property type="project" value="InterPro"/>
</dbReference>
<dbReference type="InterPro" id="IPR001223">
    <property type="entry name" value="Glyco_hydro18_cat"/>
</dbReference>
<dbReference type="PANTHER" id="PTHR46066:SF2">
    <property type="entry name" value="CHITINASE DOMAIN-CONTAINING PROTEIN 1"/>
    <property type="match status" value="1"/>
</dbReference>
<dbReference type="InterPro" id="IPR011583">
    <property type="entry name" value="Chitinase_II/V-like_cat"/>
</dbReference>
<protein>
    <submittedName>
        <fullName evidence="6">Copper amine oxidase</fullName>
    </submittedName>
</protein>
<dbReference type="SUPFAM" id="SSF55383">
    <property type="entry name" value="Copper amine oxidase, domain N"/>
    <property type="match status" value="1"/>
</dbReference>
<accession>A0A5D8QBW4</accession>
<gene>
    <name evidence="6" type="ORF">FWJ32_08850</name>
</gene>
<evidence type="ECO:0000256" key="4">
    <source>
        <dbReference type="RuleBase" id="RU004453"/>
    </source>
</evidence>
<keyword evidence="2 3" id="KW-0326">Glycosidase</keyword>
<dbReference type="PANTHER" id="PTHR46066">
    <property type="entry name" value="CHITINASE DOMAIN-CONTAINING PROTEIN 1 FAMILY MEMBER"/>
    <property type="match status" value="1"/>
</dbReference>
<evidence type="ECO:0000313" key="6">
    <source>
        <dbReference type="EMBL" id="TZE81629.1"/>
    </source>
</evidence>
<dbReference type="PROSITE" id="PS51910">
    <property type="entry name" value="GH18_2"/>
    <property type="match status" value="1"/>
</dbReference>
<evidence type="ECO:0000256" key="1">
    <source>
        <dbReference type="ARBA" id="ARBA00022801"/>
    </source>
</evidence>
<name>A0A5D8QBW4_9THEO</name>
<reference evidence="6 7" key="1">
    <citation type="submission" date="2019-08" db="EMBL/GenBank/DDBJ databases">
        <title>Calorimonas adulescens gen. nov., sp. nov., an anaerobic thermophilic bacterium from Sakhalin hot spring.</title>
        <authorList>
            <person name="Khomyakova M.A."/>
            <person name="Merkel A.Y."/>
            <person name="Novikov A."/>
            <person name="Bonch-Osmolovskaya E.A."/>
            <person name="Slobodkin A.I."/>
        </authorList>
    </citation>
    <scope>NUCLEOTIDE SEQUENCE [LARGE SCALE GENOMIC DNA]</scope>
    <source>
        <strain evidence="6 7">A05MB</strain>
    </source>
</reference>
<dbReference type="InterPro" id="IPR036582">
    <property type="entry name" value="Mao_N_sf"/>
</dbReference>
<dbReference type="InterPro" id="IPR029070">
    <property type="entry name" value="Chitinase_insertion_sf"/>
</dbReference>
<organism evidence="6 7">
    <name type="scientific">Calorimonas adulescens</name>
    <dbReference type="NCBI Taxonomy" id="2606906"/>
    <lineage>
        <taxon>Bacteria</taxon>
        <taxon>Bacillati</taxon>
        <taxon>Bacillota</taxon>
        <taxon>Clostridia</taxon>
        <taxon>Thermoanaerobacterales</taxon>
        <taxon>Thermoanaerobacteraceae</taxon>
        <taxon>Calorimonas</taxon>
    </lineage>
</organism>
<dbReference type="GO" id="GO:0008061">
    <property type="term" value="F:chitin binding"/>
    <property type="evidence" value="ECO:0007669"/>
    <property type="project" value="InterPro"/>
</dbReference>
<dbReference type="SUPFAM" id="SSF51445">
    <property type="entry name" value="(Trans)glycosidases"/>
    <property type="match status" value="1"/>
</dbReference>
<sequence>MSVILFVLVSTNAYAGQNIKVYIDGEPLTTAQPAVIKDGSTMVPYRDIFEKLGASVDYNADTKVVTGFRGKERIELKIGDINAYVNGVKRQLSNAPYVVNGHTMVSLRFVSEALGADVKWDNSTYTVNISTAPYRGYILGFYAVRSYPQFERRAGSFSEASTLWFNVDKDGSIKQSLPDGYENVSAIADESNTKLSAMFFGSRETVSPVLADANLRSFLAKNIVDTSVMYKYDGINIDFEGLESNDRDNFISFLRELKGYATESGLKLTVSLHAMTEATTWYQGYNFKEIGNIADDVVLMAYDYHNPSTTSGPIAPYWWVNDAIEYAIDNGIPAEKILLGIGFYGYDWSDGGSASTLTIDEVINKLGGMQYNFDSKNLSPYFEYVENGVKHIIWFEDGDSIDLKLKLIRMYGLKGAAFWRIGTISESQMPGFNMWDVINKNLAK</sequence>
<dbReference type="Gene3D" id="3.10.50.10">
    <property type="match status" value="1"/>
</dbReference>
<dbReference type="PROSITE" id="PS01095">
    <property type="entry name" value="GH18_1"/>
    <property type="match status" value="1"/>
</dbReference>
<evidence type="ECO:0000313" key="7">
    <source>
        <dbReference type="Proteomes" id="UP000322976"/>
    </source>
</evidence>
<keyword evidence="7" id="KW-1185">Reference proteome</keyword>
<dbReference type="InterPro" id="IPR017853">
    <property type="entry name" value="GH"/>
</dbReference>
<feature type="domain" description="GH18" evidence="5">
    <location>
        <begin position="79"/>
        <end position="444"/>
    </location>
</feature>
<dbReference type="Pfam" id="PF07833">
    <property type="entry name" value="Cu_amine_oxidN1"/>
    <property type="match status" value="1"/>
</dbReference>
<dbReference type="AlphaFoldDB" id="A0A5D8QBW4"/>
<dbReference type="Gene3D" id="3.30.457.10">
    <property type="entry name" value="Copper amine oxidase-like, N-terminal domain"/>
    <property type="match status" value="1"/>
</dbReference>
<evidence type="ECO:0000256" key="3">
    <source>
        <dbReference type="RuleBase" id="RU000489"/>
    </source>
</evidence>
<evidence type="ECO:0000256" key="2">
    <source>
        <dbReference type="ARBA" id="ARBA00023295"/>
    </source>
</evidence>
<dbReference type="Gene3D" id="3.20.20.80">
    <property type="entry name" value="Glycosidases"/>
    <property type="match status" value="1"/>
</dbReference>
<dbReference type="Pfam" id="PF00704">
    <property type="entry name" value="Glyco_hydro_18"/>
    <property type="match status" value="1"/>
</dbReference>
<dbReference type="InterPro" id="IPR012854">
    <property type="entry name" value="Cu_amine_oxidase-like_N"/>
</dbReference>
<dbReference type="GO" id="GO:0004553">
    <property type="term" value="F:hydrolase activity, hydrolyzing O-glycosyl compounds"/>
    <property type="evidence" value="ECO:0007669"/>
    <property type="project" value="InterPro"/>
</dbReference>